<protein>
    <submittedName>
        <fullName evidence="1 2">Uncharacterized protein</fullName>
    </submittedName>
</protein>
<dbReference type="OrthoDB" id="1658288at2759"/>
<dbReference type="EMBL" id="DS232510">
    <property type="protein sequence ID" value="EDS42738.1"/>
    <property type="molecule type" value="Genomic_DNA"/>
</dbReference>
<proteinExistence type="predicted"/>
<dbReference type="STRING" id="7176.B0X8Y2"/>
<dbReference type="HOGENOM" id="CLU_1628678_0_0_1"/>
<dbReference type="EnsemblMetazoa" id="CPIJ015164-RA">
    <property type="protein sequence ID" value="CPIJ015164-PA"/>
    <property type="gene ID" value="CPIJ015164"/>
</dbReference>
<dbReference type="eggNOG" id="ENOG502SYAV">
    <property type="taxonomic scope" value="Eukaryota"/>
</dbReference>
<dbReference type="PANTHER" id="PTHR44809:SF1">
    <property type="entry name" value="PROTEIN O-MANNOSYL-TRANSFERASE TMTC1"/>
    <property type="match status" value="1"/>
</dbReference>
<evidence type="ECO:0000313" key="2">
    <source>
        <dbReference type="EnsemblMetazoa" id="CPIJ015164-PA"/>
    </source>
</evidence>
<dbReference type="VEuPathDB" id="VectorBase:CPIJ015164"/>
<reference evidence="2" key="2">
    <citation type="submission" date="2021-02" db="UniProtKB">
        <authorList>
            <consortium name="EnsemblMetazoa"/>
        </authorList>
    </citation>
    <scope>IDENTIFICATION</scope>
    <source>
        <strain evidence="2">JHB</strain>
    </source>
</reference>
<dbReference type="PANTHER" id="PTHR44809">
    <property type="match status" value="1"/>
</dbReference>
<accession>B0X8Y2</accession>
<reference evidence="1" key="1">
    <citation type="submission" date="2007-03" db="EMBL/GenBank/DDBJ databases">
        <title>Annotation of Culex pipiens quinquefasciatus.</title>
        <authorList>
            <consortium name="The Broad Institute Genome Sequencing Platform"/>
            <person name="Atkinson P.W."/>
            <person name="Hemingway J."/>
            <person name="Christensen B.M."/>
            <person name="Higgs S."/>
            <person name="Kodira C."/>
            <person name="Hannick L."/>
            <person name="Megy K."/>
            <person name="O'Leary S."/>
            <person name="Pearson M."/>
            <person name="Haas B.J."/>
            <person name="Mauceli E."/>
            <person name="Wortman J.R."/>
            <person name="Lee N.H."/>
            <person name="Guigo R."/>
            <person name="Stanke M."/>
            <person name="Alvarado L."/>
            <person name="Amedeo P."/>
            <person name="Antoine C.H."/>
            <person name="Arensburger P."/>
            <person name="Bidwell S.L."/>
            <person name="Crawford M."/>
            <person name="Camaro F."/>
            <person name="Devon K."/>
            <person name="Engels R."/>
            <person name="Hammond M."/>
            <person name="Howarth C."/>
            <person name="Koehrsen M."/>
            <person name="Lawson D."/>
            <person name="Montgomery P."/>
            <person name="Nene V."/>
            <person name="Nusbaum C."/>
            <person name="Puiu D."/>
            <person name="Romero-Severson J."/>
            <person name="Severson D.W."/>
            <person name="Shumway M."/>
            <person name="Sisk P."/>
            <person name="Stolte C."/>
            <person name="Zeng Q."/>
            <person name="Eisenstadt E."/>
            <person name="Fraser-Liggett C."/>
            <person name="Strausberg R."/>
            <person name="Galagan J."/>
            <person name="Birren B."/>
            <person name="Collins F.H."/>
        </authorList>
    </citation>
    <scope>NUCLEOTIDE SEQUENCE [LARGE SCALE GENOMIC DNA]</scope>
    <source>
        <strain evidence="1">JHB</strain>
    </source>
</reference>
<dbReference type="InParanoid" id="B0X8Y2"/>
<dbReference type="InterPro" id="IPR052943">
    <property type="entry name" value="TMTC_O-mannosyl-trnsfr"/>
</dbReference>
<evidence type="ECO:0000313" key="3">
    <source>
        <dbReference type="Proteomes" id="UP000002320"/>
    </source>
</evidence>
<dbReference type="VEuPathDB" id="VectorBase:CQUJHB012191"/>
<evidence type="ECO:0000313" key="1">
    <source>
        <dbReference type="EMBL" id="EDS42738.1"/>
    </source>
</evidence>
<name>B0X8Y2_CULQU</name>
<keyword evidence="3" id="KW-1185">Reference proteome</keyword>
<sequence>MRLNYITFGLRSLWFHATNVVLHAAACVLFTRVCSTIAGLRKNFAVFAGVLFAVHPIHTEALYSHHVRAFGKAMPFPDLVHHHPPPTKFGQGPTLESRQISCYLLGSCFVVNGRIKGTVLRLHDAGEVFLGRMSWFKDAARKGMKSKPKLLCNFVSSRSSYLF</sequence>
<dbReference type="KEGG" id="cqu:CpipJ_CPIJ015164"/>
<dbReference type="Proteomes" id="UP000002320">
    <property type="component" value="Unassembled WGS sequence"/>
</dbReference>
<organism>
    <name type="scientific">Culex quinquefasciatus</name>
    <name type="common">Southern house mosquito</name>
    <name type="synonym">Culex pungens</name>
    <dbReference type="NCBI Taxonomy" id="7176"/>
    <lineage>
        <taxon>Eukaryota</taxon>
        <taxon>Metazoa</taxon>
        <taxon>Ecdysozoa</taxon>
        <taxon>Arthropoda</taxon>
        <taxon>Hexapoda</taxon>
        <taxon>Insecta</taxon>
        <taxon>Pterygota</taxon>
        <taxon>Neoptera</taxon>
        <taxon>Endopterygota</taxon>
        <taxon>Diptera</taxon>
        <taxon>Nematocera</taxon>
        <taxon>Culicoidea</taxon>
        <taxon>Culicidae</taxon>
        <taxon>Culicinae</taxon>
        <taxon>Culicini</taxon>
        <taxon>Culex</taxon>
        <taxon>Culex</taxon>
    </lineage>
</organism>
<gene>
    <name evidence="2" type="primary">6049324</name>
    <name evidence="1" type="ORF">CpipJ_CPIJ015164</name>
</gene>
<dbReference type="AlphaFoldDB" id="B0X8Y2"/>